<evidence type="ECO:0000313" key="3">
    <source>
        <dbReference type="Proteomes" id="UP000663841"/>
    </source>
</evidence>
<reference evidence="2" key="1">
    <citation type="submission" date="2021-01" db="EMBL/GenBank/DDBJ databases">
        <authorList>
            <person name="Kaushik A."/>
        </authorList>
    </citation>
    <scope>NUCLEOTIDE SEQUENCE</scope>
    <source>
        <strain evidence="2">AG3-T5</strain>
    </source>
</reference>
<feature type="compositionally biased region" description="Polar residues" evidence="1">
    <location>
        <begin position="401"/>
        <end position="416"/>
    </location>
</feature>
<feature type="region of interest" description="Disordered" evidence="1">
    <location>
        <begin position="172"/>
        <end position="193"/>
    </location>
</feature>
<feature type="region of interest" description="Disordered" evidence="1">
    <location>
        <begin position="389"/>
        <end position="420"/>
    </location>
</feature>
<evidence type="ECO:0000313" key="2">
    <source>
        <dbReference type="EMBL" id="CAE6423858.1"/>
    </source>
</evidence>
<feature type="compositionally biased region" description="Low complexity" evidence="1">
    <location>
        <begin position="177"/>
        <end position="193"/>
    </location>
</feature>
<organism evidence="2 3">
    <name type="scientific">Rhizoctonia solani</name>
    <dbReference type="NCBI Taxonomy" id="456999"/>
    <lineage>
        <taxon>Eukaryota</taxon>
        <taxon>Fungi</taxon>
        <taxon>Dikarya</taxon>
        <taxon>Basidiomycota</taxon>
        <taxon>Agaricomycotina</taxon>
        <taxon>Agaricomycetes</taxon>
        <taxon>Cantharellales</taxon>
        <taxon>Ceratobasidiaceae</taxon>
        <taxon>Rhizoctonia</taxon>
    </lineage>
</organism>
<comment type="caution">
    <text evidence="2">The sequence shown here is derived from an EMBL/GenBank/DDBJ whole genome shotgun (WGS) entry which is preliminary data.</text>
</comment>
<dbReference type="Proteomes" id="UP000663841">
    <property type="component" value="Unassembled WGS sequence"/>
</dbReference>
<feature type="region of interest" description="Disordered" evidence="1">
    <location>
        <begin position="499"/>
        <end position="526"/>
    </location>
</feature>
<accession>A0A8H3AJ14</accession>
<dbReference type="AlphaFoldDB" id="A0A8H3AJ14"/>
<dbReference type="EMBL" id="CAJMWW010000078">
    <property type="protein sequence ID" value="CAE6423858.1"/>
    <property type="molecule type" value="Genomic_DNA"/>
</dbReference>
<sequence>MASSSGRGHSSDSVHQANLATFQSFRRTIDELTHNPRTVLGDHASLVRRIQEWRKTVSHLTVWVTDDRAYYQQARPEIVSLLEAVFDSVRAVDTVRSQTPGPNWVRASEKEFESLLQDYIKLIEIAFPPSRQGRYNTPGDQDALNRGKILYNGLYSFKRRLDEVRGVQIEQRRASAPQLQQNPVPQQQQPSISSVPSTFQNILAPPRIASQGQAENAGFQNGASALIIRPHTQPANVARTHSLPTGGMVPMRPAMSSNPTTPHLVNGRQQLPQSPQLLTAPQSQTQVMAQSAHVPQPLPLVPQQTTSAPPDIAPPDEQDWDLDINWDELEALDRSEWQADDPVQTEDHNISLDPTSIVVEGANEQPSEAVAESGPTSVPQVEVATINEQGTLTKSAVGESSGRTSLTQPKITTPDVSRSELEDSAAQQLKSGPKHELVQALEHPESLAEDIIDIDELPGDEAMTGPGQPQIKTQLTTEPASSTLNEDVINIQYSDDEMEVDELDPSEPAGSIRQSEQPDDKPAAPSTQVKQLKSITLQPSTTPQATVLPNQQSVNDFNSLPLHIRSEIRQKAKEPLIAHYLSISPKTREAAEARFREMSDQEVFELYDKMGHARRVVDHYRNMLVQSSHKIHLPHIDVREPPPESPTLLSSATGAVRLSSETVQFSISSAMMASLERWRARFVTPAGSHGDLITVELACYPKDAFRSSEGKGRRELTPNAQTRTWPDGGILWAFINSEDELKDRNVRLFLSPPPFVALNQPVDISDFIREGRNTVKFVHLGGMEHFTFAVQTRRMPPPHLTWPGVFKRIQSLNSSANGYSALFERISAMLEE</sequence>
<evidence type="ECO:0000256" key="1">
    <source>
        <dbReference type="SAM" id="MobiDB-lite"/>
    </source>
</evidence>
<name>A0A8H3AJ14_9AGAM</name>
<dbReference type="OrthoDB" id="8062037at2759"/>
<feature type="compositionally biased region" description="Polar residues" evidence="1">
    <location>
        <begin position="470"/>
        <end position="485"/>
    </location>
</feature>
<feature type="region of interest" description="Disordered" evidence="1">
    <location>
        <begin position="457"/>
        <end position="485"/>
    </location>
</feature>
<protein>
    <submittedName>
        <fullName evidence="2">Uncharacterized protein</fullName>
    </submittedName>
</protein>
<proteinExistence type="predicted"/>
<gene>
    <name evidence="2" type="ORF">RDB_LOCUS51069</name>
</gene>